<keyword evidence="3" id="KW-1185">Reference proteome</keyword>
<dbReference type="EMBL" id="JAYRBN010000038">
    <property type="protein sequence ID" value="KAL2746091.1"/>
    <property type="molecule type" value="Genomic_DNA"/>
</dbReference>
<evidence type="ECO:0000313" key="1">
    <source>
        <dbReference type="EMBL" id="KAL2746091.1"/>
    </source>
</evidence>
<reference evidence="2 3" key="1">
    <citation type="journal article" date="2024" name="Ann. Entomol. Soc. Am.">
        <title>Genomic analyses of the southern and eastern yellowjacket wasps (Hymenoptera: Vespidae) reveal evolutionary signatures of social life.</title>
        <authorList>
            <person name="Catto M.A."/>
            <person name="Caine P.B."/>
            <person name="Orr S.E."/>
            <person name="Hunt B.G."/>
            <person name="Goodisman M.A.D."/>
        </authorList>
    </citation>
    <scope>NUCLEOTIDE SEQUENCE [LARGE SCALE GENOMIC DNA]</scope>
    <source>
        <strain evidence="2">232</strain>
        <tissue evidence="2">Head and thorax</tissue>
    </source>
</reference>
<evidence type="ECO:0000313" key="2">
    <source>
        <dbReference type="EMBL" id="KAL2746113.1"/>
    </source>
</evidence>
<evidence type="ECO:0000313" key="3">
    <source>
        <dbReference type="Proteomes" id="UP001607303"/>
    </source>
</evidence>
<protein>
    <submittedName>
        <fullName evidence="2">Uncharacterized protein</fullName>
    </submittedName>
</protein>
<accession>A0ABD2CLY4</accession>
<name>A0ABD2CLY4_VESMC</name>
<dbReference type="AlphaFoldDB" id="A0ABD2CLY4"/>
<dbReference type="Proteomes" id="UP001607303">
    <property type="component" value="Unassembled WGS sequence"/>
</dbReference>
<organism evidence="2 3">
    <name type="scientific">Vespula maculifrons</name>
    <name type="common">Eastern yellow jacket</name>
    <name type="synonym">Wasp</name>
    <dbReference type="NCBI Taxonomy" id="7453"/>
    <lineage>
        <taxon>Eukaryota</taxon>
        <taxon>Metazoa</taxon>
        <taxon>Ecdysozoa</taxon>
        <taxon>Arthropoda</taxon>
        <taxon>Hexapoda</taxon>
        <taxon>Insecta</taxon>
        <taxon>Pterygota</taxon>
        <taxon>Neoptera</taxon>
        <taxon>Endopterygota</taxon>
        <taxon>Hymenoptera</taxon>
        <taxon>Apocrita</taxon>
        <taxon>Aculeata</taxon>
        <taxon>Vespoidea</taxon>
        <taxon>Vespidae</taxon>
        <taxon>Vespinae</taxon>
        <taxon>Vespula</taxon>
    </lineage>
</organism>
<comment type="caution">
    <text evidence="2">The sequence shown here is derived from an EMBL/GenBank/DDBJ whole genome shotgun (WGS) entry which is preliminary data.</text>
</comment>
<dbReference type="EMBL" id="JAYRBN010000038">
    <property type="protein sequence ID" value="KAL2746113.1"/>
    <property type="molecule type" value="Genomic_DNA"/>
</dbReference>
<proteinExistence type="predicted"/>
<sequence length="130" mass="15130">MSYLDKTNIRPSTRLGKENVFLFSLIFYHGDESISIDEWVIRSLTLSNFKGNKMLDVGEENCALLVIRHLMCQMVKTAEEADAACEFITNLANNLKPKLVREEANYLVYESNMLLLLEQYYNNHRLQYSI</sequence>
<gene>
    <name evidence="1" type="ORF">V1477_005748</name>
    <name evidence="2" type="ORF">V1477_005770</name>
</gene>